<dbReference type="Proteomes" id="UP000288547">
    <property type="component" value="Unassembled WGS sequence"/>
</dbReference>
<dbReference type="AlphaFoldDB" id="A0A3S3ZDL9"/>
<dbReference type="OrthoDB" id="162531at2"/>
<name>A0A3S3ZDL9_9MICO</name>
<keyword evidence="3" id="KW-1185">Reference proteome</keyword>
<dbReference type="SMART" id="SM00347">
    <property type="entry name" value="HTH_MARR"/>
    <property type="match status" value="1"/>
</dbReference>
<dbReference type="RefSeq" id="WP_128494022.1">
    <property type="nucleotide sequence ID" value="NZ_RZNB01000001.1"/>
</dbReference>
<evidence type="ECO:0000259" key="1">
    <source>
        <dbReference type="PROSITE" id="PS50995"/>
    </source>
</evidence>
<accession>A0A3S3ZDL9</accession>
<organism evidence="2 3">
    <name type="scientific">Labedella phragmitis</name>
    <dbReference type="NCBI Taxonomy" id="2498849"/>
    <lineage>
        <taxon>Bacteria</taxon>
        <taxon>Bacillati</taxon>
        <taxon>Actinomycetota</taxon>
        <taxon>Actinomycetes</taxon>
        <taxon>Micrococcales</taxon>
        <taxon>Microbacteriaceae</taxon>
        <taxon>Labedella</taxon>
    </lineage>
</organism>
<dbReference type="InterPro" id="IPR036390">
    <property type="entry name" value="WH_DNA-bd_sf"/>
</dbReference>
<dbReference type="Pfam" id="PF01047">
    <property type="entry name" value="MarR"/>
    <property type="match status" value="1"/>
</dbReference>
<dbReference type="GO" id="GO:0006950">
    <property type="term" value="P:response to stress"/>
    <property type="evidence" value="ECO:0007669"/>
    <property type="project" value="TreeGrafter"/>
</dbReference>
<dbReference type="InterPro" id="IPR036388">
    <property type="entry name" value="WH-like_DNA-bd_sf"/>
</dbReference>
<sequence length="180" mass="19671">MVDGRKPGDGTSGVAHATPIRDRYAEHLPDGFPPPSPIPLLVRRVFQLEQRFERRLAAALDVNTTDLSAMEHLMERGPMTPSELATRLEMSTAATTHVIDRLVAVGHVERHPHPVDRRKITVTPAPASVRRAFEELSPMIAGVGDVAATYTAEEQAIIAGFLTGIADLYRELVEEESSTS</sequence>
<gene>
    <name evidence="2" type="ORF">ELQ90_04470</name>
</gene>
<dbReference type="GO" id="GO:0003700">
    <property type="term" value="F:DNA-binding transcription factor activity"/>
    <property type="evidence" value="ECO:0007669"/>
    <property type="project" value="InterPro"/>
</dbReference>
<evidence type="ECO:0000313" key="2">
    <source>
        <dbReference type="EMBL" id="RWZ53178.1"/>
    </source>
</evidence>
<reference evidence="2 3" key="1">
    <citation type="submission" date="2018-12" db="EMBL/GenBank/DDBJ databases">
        <authorList>
            <person name="Li F."/>
        </authorList>
    </citation>
    <scope>NUCLEOTIDE SEQUENCE [LARGE SCALE GENOMIC DNA]</scope>
    <source>
        <strain evidence="2 3">11W25H-1</strain>
    </source>
</reference>
<protein>
    <submittedName>
        <fullName evidence="2">MarR family transcriptional regulator</fullName>
    </submittedName>
</protein>
<evidence type="ECO:0000313" key="3">
    <source>
        <dbReference type="Proteomes" id="UP000288547"/>
    </source>
</evidence>
<dbReference type="PROSITE" id="PS50995">
    <property type="entry name" value="HTH_MARR_2"/>
    <property type="match status" value="1"/>
</dbReference>
<dbReference type="InterPro" id="IPR039422">
    <property type="entry name" value="MarR/SlyA-like"/>
</dbReference>
<dbReference type="InterPro" id="IPR000835">
    <property type="entry name" value="HTH_MarR-typ"/>
</dbReference>
<dbReference type="EMBL" id="RZNB01000001">
    <property type="protein sequence ID" value="RWZ53178.1"/>
    <property type="molecule type" value="Genomic_DNA"/>
</dbReference>
<dbReference type="Gene3D" id="1.10.10.10">
    <property type="entry name" value="Winged helix-like DNA-binding domain superfamily/Winged helix DNA-binding domain"/>
    <property type="match status" value="1"/>
</dbReference>
<comment type="caution">
    <text evidence="2">The sequence shown here is derived from an EMBL/GenBank/DDBJ whole genome shotgun (WGS) entry which is preliminary data.</text>
</comment>
<dbReference type="SUPFAM" id="SSF46785">
    <property type="entry name" value="Winged helix' DNA-binding domain"/>
    <property type="match status" value="1"/>
</dbReference>
<dbReference type="PANTHER" id="PTHR33164">
    <property type="entry name" value="TRANSCRIPTIONAL REGULATOR, MARR FAMILY"/>
    <property type="match status" value="1"/>
</dbReference>
<proteinExistence type="predicted"/>
<feature type="domain" description="HTH marR-type" evidence="1">
    <location>
        <begin position="38"/>
        <end position="167"/>
    </location>
</feature>
<dbReference type="PANTHER" id="PTHR33164:SF106">
    <property type="entry name" value="TRANSCRIPTIONAL REGULATORY PROTEIN"/>
    <property type="match status" value="1"/>
</dbReference>